<accession>A0AAP5I9V9</accession>
<sequence length="78" mass="8347">MARSIPFRRGNTSALPEILTVSVACKRILPDLPPLKLRDEISAPSVTVRDLPLILILPALPNAVLLLLASGNPTPVET</sequence>
<dbReference type="EMBL" id="JAALHA020000013">
    <property type="protein sequence ID" value="MDR9897580.1"/>
    <property type="molecule type" value="Genomic_DNA"/>
</dbReference>
<evidence type="ECO:0000313" key="1">
    <source>
        <dbReference type="EMBL" id="MDR9897580.1"/>
    </source>
</evidence>
<dbReference type="Proteomes" id="UP000667802">
    <property type="component" value="Unassembled WGS sequence"/>
</dbReference>
<reference evidence="2" key="1">
    <citation type="journal article" date="2021" name="Science">
        <title>Hunting the eagle killer: A cyanobacterial neurotoxin causes vacuolar myelinopathy.</title>
        <authorList>
            <person name="Breinlinger S."/>
            <person name="Phillips T.J."/>
            <person name="Haram B.N."/>
            <person name="Mares J."/>
            <person name="Martinez Yerena J.A."/>
            <person name="Hrouzek P."/>
            <person name="Sobotka R."/>
            <person name="Henderson W.M."/>
            <person name="Schmieder P."/>
            <person name="Williams S.M."/>
            <person name="Lauderdale J.D."/>
            <person name="Wilde H.D."/>
            <person name="Gerrin W."/>
            <person name="Kust A."/>
            <person name="Washington J.W."/>
            <person name="Wagner C."/>
            <person name="Geier B."/>
            <person name="Liebeke M."/>
            <person name="Enke H."/>
            <person name="Niedermeyer T.H.J."/>
            <person name="Wilde S.B."/>
        </authorList>
    </citation>
    <scope>NUCLEOTIDE SEQUENCE [LARGE SCALE GENOMIC DNA]</scope>
    <source>
        <strain evidence="2">Thurmond2011</strain>
    </source>
</reference>
<gene>
    <name evidence="1" type="ORF">G7B40_023865</name>
</gene>
<proteinExistence type="predicted"/>
<evidence type="ECO:0000313" key="2">
    <source>
        <dbReference type="Proteomes" id="UP000667802"/>
    </source>
</evidence>
<organism evidence="1 2">
    <name type="scientific">Aetokthonos hydrillicola Thurmond2011</name>
    <dbReference type="NCBI Taxonomy" id="2712845"/>
    <lineage>
        <taxon>Bacteria</taxon>
        <taxon>Bacillati</taxon>
        <taxon>Cyanobacteriota</taxon>
        <taxon>Cyanophyceae</taxon>
        <taxon>Nostocales</taxon>
        <taxon>Hapalosiphonaceae</taxon>
        <taxon>Aetokthonos</taxon>
    </lineage>
</organism>
<comment type="caution">
    <text evidence="1">The sequence shown here is derived from an EMBL/GenBank/DDBJ whole genome shotgun (WGS) entry which is preliminary data.</text>
</comment>
<dbReference type="RefSeq" id="WP_208338396.1">
    <property type="nucleotide sequence ID" value="NZ_CAWQFN010000089.1"/>
</dbReference>
<protein>
    <submittedName>
        <fullName evidence="1">Uncharacterized protein</fullName>
    </submittedName>
</protein>
<dbReference type="AlphaFoldDB" id="A0AAP5I9V9"/>
<name>A0AAP5I9V9_9CYAN</name>
<keyword evidence="2" id="KW-1185">Reference proteome</keyword>